<proteinExistence type="predicted"/>
<evidence type="ECO:0000313" key="4">
    <source>
        <dbReference type="Proteomes" id="UP000290682"/>
    </source>
</evidence>
<dbReference type="InterPro" id="IPR014048">
    <property type="entry name" value="MethylDNA_cys_MeTrfase_DNA-bd"/>
</dbReference>
<dbReference type="Gene3D" id="1.10.10.10">
    <property type="entry name" value="Winged helix-like DNA-binding domain superfamily/Winged helix DNA-binding domain"/>
    <property type="match status" value="1"/>
</dbReference>
<dbReference type="InterPro" id="IPR036388">
    <property type="entry name" value="WH-like_DNA-bd_sf"/>
</dbReference>
<accession>A0ABY0FDU7</accession>
<dbReference type="CDD" id="cd06445">
    <property type="entry name" value="ATase"/>
    <property type="match status" value="1"/>
</dbReference>
<feature type="domain" description="Methylated-DNA-[protein]-cysteine S-methyltransferase DNA binding" evidence="2">
    <location>
        <begin position="6"/>
        <end position="87"/>
    </location>
</feature>
<reference evidence="3 4" key="1">
    <citation type="submission" date="2018-10" db="EMBL/GenBank/DDBJ databases">
        <title>Draft genome of Fastidiocella sp. strain 375T, a bacterium isolated from a karstic cave dripping water.</title>
        <authorList>
            <person name="Coelho C."/>
            <person name="Verissimo A."/>
            <person name="Tiago I."/>
        </authorList>
    </citation>
    <scope>NUCLEOTIDE SEQUENCE [LARGE SCALE GENOMIC DNA]</scope>
    <source>
        <strain evidence="3 4">CAVE-375</strain>
    </source>
</reference>
<name>A0ABY0FDU7_9NEIS</name>
<evidence type="ECO:0000259" key="2">
    <source>
        <dbReference type="Pfam" id="PF01035"/>
    </source>
</evidence>
<dbReference type="InterPro" id="IPR052520">
    <property type="entry name" value="ATL_DNA_repair"/>
</dbReference>
<dbReference type="SUPFAM" id="SSF46767">
    <property type="entry name" value="Methylated DNA-protein cysteine methyltransferase, C-terminal domain"/>
    <property type="match status" value="1"/>
</dbReference>
<gene>
    <name evidence="3" type="ORF">EBB06_04715</name>
</gene>
<dbReference type="PANTHER" id="PTHR42942">
    <property type="entry name" value="6-O-METHYLGUANINE DNA METHYLTRANSFERASE"/>
    <property type="match status" value="1"/>
</dbReference>
<dbReference type="Proteomes" id="UP000290682">
    <property type="component" value="Unassembled WGS sequence"/>
</dbReference>
<evidence type="ECO:0000256" key="1">
    <source>
        <dbReference type="ARBA" id="ARBA00022763"/>
    </source>
</evidence>
<dbReference type="PANTHER" id="PTHR42942:SF1">
    <property type="entry name" value="ALKYLTRANSFERASE-LIKE PROTEIN 1"/>
    <property type="match status" value="1"/>
</dbReference>
<dbReference type="EMBL" id="REGR01000003">
    <property type="protein sequence ID" value="RXZ44411.1"/>
    <property type="molecule type" value="Genomic_DNA"/>
</dbReference>
<organism evidence="3 4">
    <name type="scientific">Crenobacter cavernae</name>
    <dbReference type="NCBI Taxonomy" id="2290923"/>
    <lineage>
        <taxon>Bacteria</taxon>
        <taxon>Pseudomonadati</taxon>
        <taxon>Pseudomonadota</taxon>
        <taxon>Betaproteobacteria</taxon>
        <taxon>Neisseriales</taxon>
        <taxon>Neisseriaceae</taxon>
        <taxon>Crenobacter</taxon>
    </lineage>
</organism>
<dbReference type="RefSeq" id="WP_129211968.1">
    <property type="nucleotide sequence ID" value="NZ_REGR01000003.1"/>
</dbReference>
<evidence type="ECO:0000313" key="3">
    <source>
        <dbReference type="EMBL" id="RXZ44411.1"/>
    </source>
</evidence>
<dbReference type="Pfam" id="PF01035">
    <property type="entry name" value="DNA_binding_1"/>
    <property type="match status" value="1"/>
</dbReference>
<comment type="caution">
    <text evidence="3">The sequence shown here is derived from an EMBL/GenBank/DDBJ whole genome shotgun (WGS) entry which is preliminary data.</text>
</comment>
<sequence length="106" mass="11853">MTLPDDFTARLTAQLAAVPEGRVVSYGQLSKLAGRPRHARHVGQWLKHLPEASGLPWQRVVASDGTIPERGEGRADWQRMLLEEEGVPFKRDGRVDMGKARWIPEG</sequence>
<protein>
    <recommendedName>
        <fullName evidence="2">Methylated-DNA-[protein]-cysteine S-methyltransferase DNA binding domain-containing protein</fullName>
    </recommendedName>
</protein>
<keyword evidence="4" id="KW-1185">Reference proteome</keyword>
<keyword evidence="1" id="KW-0227">DNA damage</keyword>
<dbReference type="InterPro" id="IPR036217">
    <property type="entry name" value="MethylDNA_cys_MeTrfase_DNAb"/>
</dbReference>